<dbReference type="InterPro" id="IPR047140">
    <property type="entry name" value="LabA"/>
</dbReference>
<dbReference type="InterPro" id="IPR021139">
    <property type="entry name" value="NYN"/>
</dbReference>
<gene>
    <name evidence="2" type="ORF">Sru01_46010</name>
</gene>
<comment type="caution">
    <text evidence="2">The sequence shown here is derived from an EMBL/GenBank/DDBJ whole genome shotgun (WGS) entry which is preliminary data.</text>
</comment>
<keyword evidence="3" id="KW-1185">Reference proteome</keyword>
<sequence length="201" mass="22669">MTRRVRIFIDFWNFQLSWNSSMNPKQCDWRALPPAVVTAAAMVLSSVDLSDQVDLEETLLYASVDPVTDTRLRHWLTGTMERLPSWRVSIRERRSQSRSVHCRNCGAKTTTCPICAQPYRVRLEKGVDAAIVTDMLSLAWQDAYDVAVLVTSDADFVPAVERVQERGLKVINAGWSGKGHQLKAACWGSFDLDSIAHNICR</sequence>
<dbReference type="PANTHER" id="PTHR35458:SF8">
    <property type="entry name" value="SLR0650 PROTEIN"/>
    <property type="match status" value="1"/>
</dbReference>
<reference evidence="2" key="1">
    <citation type="submission" date="2021-01" db="EMBL/GenBank/DDBJ databases">
        <title>Whole genome shotgun sequence of Sphaerisporangium rufum NBRC 109079.</title>
        <authorList>
            <person name="Komaki H."/>
            <person name="Tamura T."/>
        </authorList>
    </citation>
    <scope>NUCLEOTIDE SEQUENCE</scope>
    <source>
        <strain evidence="2">NBRC 109079</strain>
    </source>
</reference>
<dbReference type="CDD" id="cd18722">
    <property type="entry name" value="PIN_NicB-like"/>
    <property type="match status" value="1"/>
</dbReference>
<evidence type="ECO:0000259" key="1">
    <source>
        <dbReference type="Pfam" id="PF01936"/>
    </source>
</evidence>
<dbReference type="Pfam" id="PF01936">
    <property type="entry name" value="NYN"/>
    <property type="match status" value="1"/>
</dbReference>
<dbReference type="Proteomes" id="UP000655287">
    <property type="component" value="Unassembled WGS sequence"/>
</dbReference>
<name>A0A919V1D3_9ACTN</name>
<dbReference type="EMBL" id="BOOU01000059">
    <property type="protein sequence ID" value="GII79619.1"/>
    <property type="molecule type" value="Genomic_DNA"/>
</dbReference>
<protein>
    <submittedName>
        <fullName evidence="2">NYN domain-containing protein</fullName>
    </submittedName>
</protein>
<organism evidence="2 3">
    <name type="scientific">Sphaerisporangium rufum</name>
    <dbReference type="NCBI Taxonomy" id="1381558"/>
    <lineage>
        <taxon>Bacteria</taxon>
        <taxon>Bacillati</taxon>
        <taxon>Actinomycetota</taxon>
        <taxon>Actinomycetes</taxon>
        <taxon>Streptosporangiales</taxon>
        <taxon>Streptosporangiaceae</taxon>
        <taxon>Sphaerisporangium</taxon>
    </lineage>
</organism>
<accession>A0A919V1D3</accession>
<proteinExistence type="predicted"/>
<evidence type="ECO:0000313" key="3">
    <source>
        <dbReference type="Proteomes" id="UP000655287"/>
    </source>
</evidence>
<dbReference type="AlphaFoldDB" id="A0A919V1D3"/>
<dbReference type="GO" id="GO:0004540">
    <property type="term" value="F:RNA nuclease activity"/>
    <property type="evidence" value="ECO:0007669"/>
    <property type="project" value="InterPro"/>
</dbReference>
<dbReference type="PANTHER" id="PTHR35458">
    <property type="entry name" value="SLR0755 PROTEIN"/>
    <property type="match status" value="1"/>
</dbReference>
<dbReference type="Gene3D" id="3.40.50.1010">
    <property type="entry name" value="5'-nuclease"/>
    <property type="match status" value="1"/>
</dbReference>
<evidence type="ECO:0000313" key="2">
    <source>
        <dbReference type="EMBL" id="GII79619.1"/>
    </source>
</evidence>
<feature type="domain" description="NYN" evidence="1">
    <location>
        <begin position="114"/>
        <end position="187"/>
    </location>
</feature>